<dbReference type="PANTHER" id="PTHR12561">
    <property type="entry name" value="LIPOATE-PROTEIN LIGASE"/>
    <property type="match status" value="1"/>
</dbReference>
<dbReference type="CDD" id="cd16443">
    <property type="entry name" value="LplA"/>
    <property type="match status" value="1"/>
</dbReference>
<dbReference type="InterPro" id="IPR045864">
    <property type="entry name" value="aa-tRNA-synth_II/BPL/LPL"/>
</dbReference>
<dbReference type="eggNOG" id="KOG3159">
    <property type="taxonomic scope" value="Eukaryota"/>
</dbReference>
<sequence length="381" mass="41302">MAQPAFFTSSPNGRSSRAFSTEAAAHPANKTQIYLSRSADALLNLCVEYHLLQVTPPESTVLLLYVNAPTVVFGRSQNPWMEANLPLLARLARRGGGHTAPALGPVQLVRRRSGGGTVFHDAGNVNFGVICPSAAFNQDRYADMVVRALHALGRPLTRVNARHDIVVDGEGGTFKVSGSAYKKTSLRSLHHGTCLLRSPNLDAISGLLRSPAEPFIKAGGIESVRSPVGNLDLECADFKAAVVEQFRRMHGESQLQADFDDGALSVEGVRSGYEEMGSPKWTYGKTTRFTFCTHPFSEDPRPRPQVPFDLKVRFEAVYGQIKLFDVQGGGHRVNTSALVGHDFYRVRDWSERLPPAGLGDADAIKVGAWMSGVLGSELTSA</sequence>
<comment type="function">
    <text evidence="1">Catalyzes both the ATP-dependent activation of exogenously supplied lipoate to lipoyl-AMP and the transfer of the activated lipoyl onto the lipoyl domains of lipoate-dependent enzymes.</text>
</comment>
<evidence type="ECO:0000259" key="6">
    <source>
        <dbReference type="PROSITE" id="PS51733"/>
    </source>
</evidence>
<dbReference type="GO" id="GO:0009249">
    <property type="term" value="P:protein lipoylation"/>
    <property type="evidence" value="ECO:0007669"/>
    <property type="project" value="InterPro"/>
</dbReference>
<evidence type="ECO:0000256" key="4">
    <source>
        <dbReference type="ARBA" id="ARBA00015925"/>
    </source>
</evidence>
<dbReference type="UniPathway" id="UPA00537">
    <property type="reaction ID" value="UER00595"/>
</dbReference>
<reference evidence="7 8" key="1">
    <citation type="journal article" date="2013" name="Chin. Sci. Bull.">
        <title>Genome survey uncovers the secrets of sex and lifestyle in caterpillar fungus.</title>
        <authorList>
            <person name="Hu X."/>
            <person name="Zhang Y."/>
            <person name="Xiao G."/>
            <person name="Zheng P."/>
            <person name="Xia Y."/>
            <person name="Zhang X."/>
            <person name="St Leger R.J."/>
            <person name="Liu X."/>
            <person name="Wang C."/>
        </authorList>
    </citation>
    <scope>NUCLEOTIDE SEQUENCE [LARGE SCALE GENOMIC DNA]</scope>
    <source>
        <strain evidence="8">Co18 / CGMCC 3.14243</strain>
        <tissue evidence="7">Fruit-body</tissue>
    </source>
</reference>
<name>T5A506_OPHSC</name>
<dbReference type="HOGENOM" id="CLU_022986_3_0_1"/>
<organism evidence="7 8">
    <name type="scientific">Ophiocordyceps sinensis (strain Co18 / CGMCC 3.14243)</name>
    <name type="common">Yarsagumba caterpillar fungus</name>
    <name type="synonym">Hirsutella sinensis</name>
    <dbReference type="NCBI Taxonomy" id="911162"/>
    <lineage>
        <taxon>Eukaryota</taxon>
        <taxon>Fungi</taxon>
        <taxon>Dikarya</taxon>
        <taxon>Ascomycota</taxon>
        <taxon>Pezizomycotina</taxon>
        <taxon>Sordariomycetes</taxon>
        <taxon>Hypocreomycetidae</taxon>
        <taxon>Hypocreales</taxon>
        <taxon>Ophiocordycipitaceae</taxon>
        <taxon>Ophiocordyceps</taxon>
    </lineage>
</organism>
<feature type="domain" description="BPL/LPL catalytic" evidence="6">
    <location>
        <begin position="56"/>
        <end position="254"/>
    </location>
</feature>
<dbReference type="Gene3D" id="3.30.930.10">
    <property type="entry name" value="Bira Bifunctional Protein, Domain 2"/>
    <property type="match status" value="1"/>
</dbReference>
<dbReference type="Proteomes" id="UP000019374">
    <property type="component" value="Unassembled WGS sequence"/>
</dbReference>
<feature type="compositionally biased region" description="Polar residues" evidence="5">
    <location>
        <begin position="1"/>
        <end position="19"/>
    </location>
</feature>
<evidence type="ECO:0000256" key="2">
    <source>
        <dbReference type="ARBA" id="ARBA00005085"/>
    </source>
</evidence>
<dbReference type="PANTHER" id="PTHR12561:SF3">
    <property type="entry name" value="LIPOYLTRANSFERASE 1, MITOCHONDRIAL"/>
    <property type="match status" value="1"/>
</dbReference>
<evidence type="ECO:0000256" key="3">
    <source>
        <dbReference type="ARBA" id="ARBA00008242"/>
    </source>
</evidence>
<accession>T5A506</accession>
<comment type="similarity">
    <text evidence="3">Belongs to the LplA family.</text>
</comment>
<dbReference type="EMBL" id="KE657597">
    <property type="protein sequence ID" value="EQK97638.1"/>
    <property type="molecule type" value="Genomic_DNA"/>
</dbReference>
<dbReference type="GO" id="GO:0017118">
    <property type="term" value="F:lipoyltransferase activity"/>
    <property type="evidence" value="ECO:0007669"/>
    <property type="project" value="TreeGrafter"/>
</dbReference>
<comment type="pathway">
    <text evidence="2">Protein modification; protein lipoylation via exogenous pathway; protein N(6)-(lipoyl)lysine from lipoate: step 2/2.</text>
</comment>
<dbReference type="AlphaFoldDB" id="T5A506"/>
<evidence type="ECO:0000313" key="8">
    <source>
        <dbReference type="Proteomes" id="UP000019374"/>
    </source>
</evidence>
<dbReference type="Pfam" id="PF21948">
    <property type="entry name" value="LplA-B_cat"/>
    <property type="match status" value="1"/>
</dbReference>
<protein>
    <recommendedName>
        <fullName evidence="4">Putative lipoate-protein ligase A</fullName>
    </recommendedName>
</protein>
<evidence type="ECO:0000256" key="5">
    <source>
        <dbReference type="SAM" id="MobiDB-lite"/>
    </source>
</evidence>
<feature type="region of interest" description="Disordered" evidence="5">
    <location>
        <begin position="1"/>
        <end position="22"/>
    </location>
</feature>
<dbReference type="PROSITE" id="PS51733">
    <property type="entry name" value="BPL_LPL_CATALYTIC"/>
    <property type="match status" value="1"/>
</dbReference>
<evidence type="ECO:0000256" key="1">
    <source>
        <dbReference type="ARBA" id="ARBA00003253"/>
    </source>
</evidence>
<keyword evidence="7" id="KW-0436">Ligase</keyword>
<gene>
    <name evidence="7" type="ORF">OCS_06649</name>
</gene>
<dbReference type="SUPFAM" id="SSF55681">
    <property type="entry name" value="Class II aaRS and biotin synthetases"/>
    <property type="match status" value="1"/>
</dbReference>
<dbReference type="GO" id="GO:0005739">
    <property type="term" value="C:mitochondrion"/>
    <property type="evidence" value="ECO:0007669"/>
    <property type="project" value="TreeGrafter"/>
</dbReference>
<dbReference type="GO" id="GO:0016874">
    <property type="term" value="F:ligase activity"/>
    <property type="evidence" value="ECO:0007669"/>
    <property type="project" value="UniProtKB-KW"/>
</dbReference>
<dbReference type="InterPro" id="IPR004562">
    <property type="entry name" value="LipoylTrfase_LipoateP_Ligase"/>
</dbReference>
<dbReference type="InterPro" id="IPR004143">
    <property type="entry name" value="BPL_LPL_catalytic"/>
</dbReference>
<evidence type="ECO:0000313" key="7">
    <source>
        <dbReference type="EMBL" id="EQK97638.1"/>
    </source>
</evidence>
<proteinExistence type="inferred from homology"/>
<dbReference type="OrthoDB" id="201621at2759"/>